<organism evidence="3 4">
    <name type="scientific">Cyclospora cayetanensis</name>
    <dbReference type="NCBI Taxonomy" id="88456"/>
    <lineage>
        <taxon>Eukaryota</taxon>
        <taxon>Sar</taxon>
        <taxon>Alveolata</taxon>
        <taxon>Apicomplexa</taxon>
        <taxon>Conoidasida</taxon>
        <taxon>Coccidia</taxon>
        <taxon>Eucoccidiorida</taxon>
        <taxon>Eimeriorina</taxon>
        <taxon>Eimeriidae</taxon>
        <taxon>Cyclospora</taxon>
    </lineage>
</organism>
<dbReference type="OrthoDB" id="626167at2759"/>
<keyword evidence="3" id="KW-1185">Reference proteome</keyword>
<protein>
    <submittedName>
        <fullName evidence="4">Uncharacterized protein LOC34623851</fullName>
    </submittedName>
</protein>
<evidence type="ECO:0000313" key="3">
    <source>
        <dbReference type="Proteomes" id="UP000515125"/>
    </source>
</evidence>
<dbReference type="CDD" id="cd15466">
    <property type="entry name" value="CLU-central"/>
    <property type="match status" value="1"/>
</dbReference>
<dbReference type="GeneID" id="34623851"/>
<feature type="region of interest" description="Disordered" evidence="1">
    <location>
        <begin position="63"/>
        <end position="82"/>
    </location>
</feature>
<dbReference type="RefSeq" id="XP_026191693.1">
    <property type="nucleotide sequence ID" value="XM_026335908.1"/>
</dbReference>
<sequence>MLSQGGIIGIADADHRRSPSPADAKGGTLKHGSKLGLDYGVDNELQQLVNEFVGGSSGVPLASKNEPYTGQPTPGASEGAPTVLKKEPAAPSLLQGALSPCLGDSESVVSEMIYRLKESLSAQAERWWRISMAKAISRPLLASYETNSAGNFSSTSQIQNDLVPGPNDKSIFSSNWHDRLQWAFQQVLTLSESQDLEVAHKLRRRLFERELALSHEIGSFAAAARAAAVVLLHSLPLGERASYAQPFQPASCTDRAYKGPFQCFVRITPEDHPTMWKVYQPKFAGDEVYAFDSLVLTVIVGDPQANVKAYVAREIYQNDVKGRQAMADAVYATCLARKTQTDLSLHSWSQLRNSKRRDLSLQVDTVWNVHDQSKFERAKLGLPIACLVDYAGLTVMVEPLIPLSPAPNNVLEELVSEITQCLPDFVRQCNSIGNPLACFDALDKVDRVTYNKFKNIARFLNLAEQRFRQSFVSCVFDVALPCTSREQHKASETESSKFAQRHTTLRGSLEALSMAVHSMELSIRQDLIPVINAFQKNFLDSFDIAHTLHAHGINIRNVAQLLSHGPASPFRDAVVREVVARSAKRLFRMQVEKLFSGRVETSHIEELQRLVVKLFNLVLSTNEESRIFWQHQILPLALERYKVDLTESASPDKVCTFSLFKAMEYNFGVQFDSRVAVRSTKASNEVLLSLRLPLSVVDLSTFSACDSLLFPHISYVRAALLGSGHAETAEEKDIADWRTQLRSTKRRMRHFLEADEAEKAKDEDSKLPKTPGTLKELQSFAELRAVRGFYPRLHLVAPDTFALMQAAAASAEAGASRVSLSVLLDNMKAGTGYPCHPYCHLVDEDENMFPVVTEAADEKHSRAPLRQCRKYKRKKLSLTLALLLKSAIAQPKDALVCYRHLKPILIAIEGKMSLRLLLADLLLASVAFKNKRFSAAIVHAFRVHKISTVCFDTGGAHWAAIAALRLVARSMLEVQRSSEAIIILQHAVRAASTNPELPCVVTHMSRFWLATAFARLGRLENASTEAEIMLAGLESQLGTNHEATMSALYLAAEVKMSIGCLALQNPPLKIAGSASAHRDEKADAIGAPDELQEPLLWKPLSAEDFAIYEEIFRDKGMIQARALLAHRVYIACVAQGCSPALRPFGLMEYELGYTENSDEEDPEPCEKQTEYSHFAADRTRVYFKHYPRLNFGHRRTAAVSNRLKPVPDEAPHEKMTYEEPADIADYPFSFYSQQKVSGTERRRAQSSGVLYARVDGSSSLRPTQEHDDLMMQLLLFCEGPPSLNGILKSCYMSCLEDRKKSPSNWMDDLISDILSERGSLQHLRFLVCMMRHFFTLSQKALMISLAPGDFNRKRQAQILIQAMRGQQVEEEVSRKLILKRMINRSREQMPESTDDYFEYEINSPRQFDLMVGITRCDELVNATTWTGSALRSMRSQLDFTLSKQSQTKHGPAYAGNQTTGDSDLVEYTGSDDDLVAGRGDSANYRRSEIAAVEEHYLKKPTMGKGSISGKTPWRSMSTAARLSQQRFGGSNQLTANASPIAYGVMRNILKTQVDSELEAFGCIECLQPADKVPFLGG</sequence>
<evidence type="ECO:0000313" key="4">
    <source>
        <dbReference type="RefSeq" id="XP_026191693.1"/>
    </source>
</evidence>
<reference evidence="4" key="1">
    <citation type="submission" date="2025-08" db="UniProtKB">
        <authorList>
            <consortium name="RefSeq"/>
        </authorList>
    </citation>
    <scope>IDENTIFICATION</scope>
</reference>
<evidence type="ECO:0000259" key="2">
    <source>
        <dbReference type="PROSITE" id="PS51823"/>
    </source>
</evidence>
<feature type="region of interest" description="Disordered" evidence="1">
    <location>
        <begin position="1"/>
        <end position="29"/>
    </location>
</feature>
<evidence type="ECO:0000256" key="1">
    <source>
        <dbReference type="SAM" id="MobiDB-lite"/>
    </source>
</evidence>
<dbReference type="InterPro" id="IPR025697">
    <property type="entry name" value="CLU_dom"/>
</dbReference>
<name>A0A6P6RV15_9EIME</name>
<dbReference type="Pfam" id="PF12807">
    <property type="entry name" value="eIF3_p135"/>
    <property type="match status" value="1"/>
</dbReference>
<feature type="domain" description="Clu" evidence="2">
    <location>
        <begin position="153"/>
        <end position="519"/>
    </location>
</feature>
<proteinExistence type="predicted"/>
<dbReference type="Proteomes" id="UP000515125">
    <property type="component" value="Unplaced"/>
</dbReference>
<dbReference type="PROSITE" id="PS51823">
    <property type="entry name" value="CLU"/>
    <property type="match status" value="1"/>
</dbReference>
<dbReference type="InterPro" id="IPR033646">
    <property type="entry name" value="CLU-central"/>
</dbReference>
<gene>
    <name evidence="4" type="primary">LOC34623851</name>
</gene>
<accession>A0A6P6RV15</accession>